<sequence>MEELAKAGLPPRVFRNTPIERSTKIQMDLGPSFAAFTAAVDTYQAALKQNCDNCWINVIGFRKLNIHIFVLVHQLFQALNGSAGYSMSNGTQATARGIFRDGQVVNSQGELSHDHGFKVTWKAVLEKSLTAWMDMAPSHPITMFVGGRKSCACFQFNVPDELWVLILPALVAALWIILPTTIVVHHDYRNYFSVIKIKFGAIINLRLW</sequence>
<dbReference type="AlphaFoldDB" id="A0A9P5X484"/>
<keyword evidence="1" id="KW-0812">Transmembrane</keyword>
<organism evidence="2 3">
    <name type="scientific">Macrolepiota fuliginosa MF-IS2</name>
    <dbReference type="NCBI Taxonomy" id="1400762"/>
    <lineage>
        <taxon>Eukaryota</taxon>
        <taxon>Fungi</taxon>
        <taxon>Dikarya</taxon>
        <taxon>Basidiomycota</taxon>
        <taxon>Agaricomycotina</taxon>
        <taxon>Agaricomycetes</taxon>
        <taxon>Agaricomycetidae</taxon>
        <taxon>Agaricales</taxon>
        <taxon>Agaricineae</taxon>
        <taxon>Agaricaceae</taxon>
        <taxon>Macrolepiota</taxon>
    </lineage>
</organism>
<accession>A0A9P5X484</accession>
<comment type="caution">
    <text evidence="2">The sequence shown here is derived from an EMBL/GenBank/DDBJ whole genome shotgun (WGS) entry which is preliminary data.</text>
</comment>
<evidence type="ECO:0000256" key="1">
    <source>
        <dbReference type="SAM" id="Phobius"/>
    </source>
</evidence>
<dbReference type="Proteomes" id="UP000807342">
    <property type="component" value="Unassembled WGS sequence"/>
</dbReference>
<reference evidence="2" key="1">
    <citation type="submission" date="2020-11" db="EMBL/GenBank/DDBJ databases">
        <authorList>
            <consortium name="DOE Joint Genome Institute"/>
            <person name="Ahrendt S."/>
            <person name="Riley R."/>
            <person name="Andreopoulos W."/>
            <person name="Labutti K."/>
            <person name="Pangilinan J."/>
            <person name="Ruiz-Duenas F.J."/>
            <person name="Barrasa J.M."/>
            <person name="Sanchez-Garcia M."/>
            <person name="Camarero S."/>
            <person name="Miyauchi S."/>
            <person name="Serrano A."/>
            <person name="Linde D."/>
            <person name="Babiker R."/>
            <person name="Drula E."/>
            <person name="Ayuso-Fernandez I."/>
            <person name="Pacheco R."/>
            <person name="Padilla G."/>
            <person name="Ferreira P."/>
            <person name="Barriuso J."/>
            <person name="Kellner H."/>
            <person name="Castanera R."/>
            <person name="Alfaro M."/>
            <person name="Ramirez L."/>
            <person name="Pisabarro A.G."/>
            <person name="Kuo A."/>
            <person name="Tritt A."/>
            <person name="Lipzen A."/>
            <person name="He G."/>
            <person name="Yan M."/>
            <person name="Ng V."/>
            <person name="Cullen D."/>
            <person name="Martin F."/>
            <person name="Rosso M.-N."/>
            <person name="Henrissat B."/>
            <person name="Hibbett D."/>
            <person name="Martinez A.T."/>
            <person name="Grigoriev I.V."/>
        </authorList>
    </citation>
    <scope>NUCLEOTIDE SEQUENCE</scope>
    <source>
        <strain evidence="2">MF-IS2</strain>
    </source>
</reference>
<name>A0A9P5X484_9AGAR</name>
<proteinExistence type="predicted"/>
<keyword evidence="3" id="KW-1185">Reference proteome</keyword>
<evidence type="ECO:0000313" key="2">
    <source>
        <dbReference type="EMBL" id="KAF9442940.1"/>
    </source>
</evidence>
<gene>
    <name evidence="2" type="ORF">P691DRAFT_788684</name>
</gene>
<keyword evidence="1" id="KW-1133">Transmembrane helix</keyword>
<feature type="transmembrane region" description="Helical" evidence="1">
    <location>
        <begin position="162"/>
        <end position="184"/>
    </location>
</feature>
<protein>
    <submittedName>
        <fullName evidence="2">Uncharacterized protein</fullName>
    </submittedName>
</protein>
<dbReference type="EMBL" id="MU151542">
    <property type="protein sequence ID" value="KAF9442940.1"/>
    <property type="molecule type" value="Genomic_DNA"/>
</dbReference>
<evidence type="ECO:0000313" key="3">
    <source>
        <dbReference type="Proteomes" id="UP000807342"/>
    </source>
</evidence>
<keyword evidence="1" id="KW-0472">Membrane</keyword>